<dbReference type="Pfam" id="PF00072">
    <property type="entry name" value="Response_reg"/>
    <property type="match status" value="1"/>
</dbReference>
<evidence type="ECO:0000313" key="5">
    <source>
        <dbReference type="EMBL" id="MDG0815851.1"/>
    </source>
</evidence>
<evidence type="ECO:0000313" key="6">
    <source>
        <dbReference type="Proteomes" id="UP001152321"/>
    </source>
</evidence>
<gene>
    <name evidence="5" type="ORF">NWE73_05730</name>
</gene>
<sequence length="389" mass="42313">MALRVLLADESSTIKKVMQLALSDFAVDVKSVPVGLDVLGVAKSFKPDIVFADVLLAKKNGYEVSFELKNDPETANIPVVLMWSGFMEVDESKITQSGANGRLEKPFDADHLRNLVNTLVKKASTNPVSSFLSFPDMPDFEETPAEAIPAVNTESGIYAIPEDSAAGFDAIPVIEDEDVNPLELPDEEFSAVPLTSPKAEEEHDEGGWAHQDLTKFKINIPEAESSDFASKFVIPQDDDLANAHFEVSGDFEEVSFHENEAMGPDLTQKPSATKPAPAAKAPASESAVAQGQRAATPRTAQPVSAQALVSTVSKSVKDQMMESLKKGPSAAQPNTQSQGDMKADMMEKIVREEAREMIEAICWKVIPEIAERIVREEINKILRDTDKSI</sequence>
<keyword evidence="1 2" id="KW-0597">Phosphoprotein</keyword>
<feature type="compositionally biased region" description="Low complexity" evidence="3">
    <location>
        <begin position="269"/>
        <end position="289"/>
    </location>
</feature>
<comment type="caution">
    <text evidence="5">The sequence shown here is derived from an EMBL/GenBank/DDBJ whole genome shotgun (WGS) entry which is preliminary data.</text>
</comment>
<dbReference type="Proteomes" id="UP001152321">
    <property type="component" value="Unassembled WGS sequence"/>
</dbReference>
<dbReference type="PANTHER" id="PTHR44591:SF3">
    <property type="entry name" value="RESPONSE REGULATORY DOMAIN-CONTAINING PROTEIN"/>
    <property type="match status" value="1"/>
</dbReference>
<feature type="modified residue" description="4-aspartylphosphate" evidence="2">
    <location>
        <position position="53"/>
    </location>
</feature>
<dbReference type="SUPFAM" id="SSF52172">
    <property type="entry name" value="CheY-like"/>
    <property type="match status" value="1"/>
</dbReference>
<dbReference type="PROSITE" id="PS50110">
    <property type="entry name" value="RESPONSE_REGULATORY"/>
    <property type="match status" value="1"/>
</dbReference>
<accession>A0ABT6DJ11</accession>
<evidence type="ECO:0000256" key="1">
    <source>
        <dbReference type="ARBA" id="ARBA00022553"/>
    </source>
</evidence>
<name>A0ABT6DJ11_9BACT</name>
<evidence type="ECO:0000256" key="3">
    <source>
        <dbReference type="SAM" id="MobiDB-lite"/>
    </source>
</evidence>
<feature type="domain" description="Response regulatory" evidence="4">
    <location>
        <begin position="4"/>
        <end position="120"/>
    </location>
</feature>
<keyword evidence="6" id="KW-1185">Reference proteome</keyword>
<feature type="region of interest" description="Disordered" evidence="3">
    <location>
        <begin position="320"/>
        <end position="341"/>
    </location>
</feature>
<dbReference type="RefSeq" id="WP_277577330.1">
    <property type="nucleotide sequence ID" value="NZ_JANRMI010000002.1"/>
</dbReference>
<dbReference type="InterPro" id="IPR050595">
    <property type="entry name" value="Bact_response_regulator"/>
</dbReference>
<proteinExistence type="predicted"/>
<feature type="region of interest" description="Disordered" evidence="3">
    <location>
        <begin position="262"/>
        <end position="306"/>
    </location>
</feature>
<organism evidence="5 6">
    <name type="scientific">Bdellovibrio svalbardensis</name>
    <dbReference type="NCBI Taxonomy" id="2972972"/>
    <lineage>
        <taxon>Bacteria</taxon>
        <taxon>Pseudomonadati</taxon>
        <taxon>Bdellovibrionota</taxon>
        <taxon>Bdellovibrionia</taxon>
        <taxon>Bdellovibrionales</taxon>
        <taxon>Pseudobdellovibrionaceae</taxon>
        <taxon>Bdellovibrio</taxon>
    </lineage>
</organism>
<evidence type="ECO:0000259" key="4">
    <source>
        <dbReference type="PROSITE" id="PS50110"/>
    </source>
</evidence>
<protein>
    <submittedName>
        <fullName evidence="5">Response regulator</fullName>
    </submittedName>
</protein>
<dbReference type="PANTHER" id="PTHR44591">
    <property type="entry name" value="STRESS RESPONSE REGULATOR PROTEIN 1"/>
    <property type="match status" value="1"/>
</dbReference>
<dbReference type="EMBL" id="JANRMI010000002">
    <property type="protein sequence ID" value="MDG0815851.1"/>
    <property type="molecule type" value="Genomic_DNA"/>
</dbReference>
<dbReference type="Gene3D" id="3.40.50.2300">
    <property type="match status" value="1"/>
</dbReference>
<reference evidence="5" key="1">
    <citation type="submission" date="2022-08" db="EMBL/GenBank/DDBJ databases">
        <title>Novel Bdellovibrio Species Isolated from Svalbard: Designation Bdellovibrio svalbardensis.</title>
        <authorList>
            <person name="Mitchell R.J."/>
            <person name="Choi S.Y."/>
        </authorList>
    </citation>
    <scope>NUCLEOTIDE SEQUENCE</scope>
    <source>
        <strain evidence="5">PAP01</strain>
    </source>
</reference>
<dbReference type="InterPro" id="IPR001789">
    <property type="entry name" value="Sig_transdc_resp-reg_receiver"/>
</dbReference>
<dbReference type="InterPro" id="IPR011006">
    <property type="entry name" value="CheY-like_superfamily"/>
</dbReference>
<evidence type="ECO:0000256" key="2">
    <source>
        <dbReference type="PROSITE-ProRule" id="PRU00169"/>
    </source>
</evidence>
<dbReference type="SMART" id="SM00448">
    <property type="entry name" value="REC"/>
    <property type="match status" value="1"/>
</dbReference>